<protein>
    <submittedName>
        <fullName evidence="1">Uncharacterized protein</fullName>
    </submittedName>
</protein>
<evidence type="ECO:0000313" key="2">
    <source>
        <dbReference type="Proteomes" id="UP000277204"/>
    </source>
</evidence>
<dbReference type="Pfam" id="PF25228">
    <property type="entry name" value="Lips"/>
    <property type="match status" value="1"/>
</dbReference>
<dbReference type="STRING" id="48269.A0A183M7I9"/>
<gene>
    <name evidence="1" type="ORF">SMRZ_LOCUS12014</name>
</gene>
<dbReference type="InterPro" id="IPR057435">
    <property type="entry name" value="Lips"/>
</dbReference>
<keyword evidence="2" id="KW-1185">Reference proteome</keyword>
<proteinExistence type="predicted"/>
<organism evidence="1 2">
    <name type="scientific">Schistosoma margrebowiei</name>
    <dbReference type="NCBI Taxonomy" id="48269"/>
    <lineage>
        <taxon>Eukaryota</taxon>
        <taxon>Metazoa</taxon>
        <taxon>Spiralia</taxon>
        <taxon>Lophotrochozoa</taxon>
        <taxon>Platyhelminthes</taxon>
        <taxon>Trematoda</taxon>
        <taxon>Digenea</taxon>
        <taxon>Strigeidida</taxon>
        <taxon>Schistosomatoidea</taxon>
        <taxon>Schistosomatidae</taxon>
        <taxon>Schistosoma</taxon>
    </lineage>
</organism>
<dbReference type="PANTHER" id="PTHR37686">
    <property type="entry name" value="LD36006P"/>
    <property type="match status" value="1"/>
</dbReference>
<dbReference type="PANTHER" id="PTHR37686:SF1">
    <property type="entry name" value="LD36006P"/>
    <property type="match status" value="1"/>
</dbReference>
<dbReference type="Proteomes" id="UP000277204">
    <property type="component" value="Unassembled WGS sequence"/>
</dbReference>
<reference evidence="1 2" key="1">
    <citation type="submission" date="2018-11" db="EMBL/GenBank/DDBJ databases">
        <authorList>
            <consortium name="Pathogen Informatics"/>
        </authorList>
    </citation>
    <scope>NUCLEOTIDE SEQUENCE [LARGE SCALE GENOMIC DNA]</scope>
    <source>
        <strain evidence="1 2">Zambia</strain>
    </source>
</reference>
<name>A0A183M7I9_9TREM</name>
<dbReference type="EMBL" id="UZAI01007176">
    <property type="protein sequence ID" value="VDO98189.1"/>
    <property type="molecule type" value="Genomic_DNA"/>
</dbReference>
<dbReference type="AlphaFoldDB" id="A0A183M7I9"/>
<evidence type="ECO:0000313" key="1">
    <source>
        <dbReference type="EMBL" id="VDO98189.1"/>
    </source>
</evidence>
<accession>A0A183M7I9</accession>
<sequence>MFEIRFSLQIQNAASTPELLVNYSQSNFVMQSTLVLKASTRHFMWRWLVFFLCTYSWLIRSLQYFFGYVYHDKAYYNHTLISFLRQMWTTLRKNRQNFDHQLLSTGIFRWYIIRPIHWIWTYIIRGVLTTMVLIIFWPTLCILCSTTSIVVGVLSIPVIPLLSLLAHLLGLLFWNAYTPVLGSNRLLPLFEIIFYQFLLKSIVQFLVSVLCAFILCPVWFLLHLLFTVTKYLLYTLWDAFVFHFVFKLVTRIPCQENCSVKRSNDPKTVRSICLLNLLFHEFIPQSYRLCLSSYTASNIVNNSTTIIFVLTSFHCADLVLFLETAQIYCQVLRS</sequence>